<dbReference type="PRINTS" id="PR00705">
    <property type="entry name" value="PAPAIN"/>
</dbReference>
<name>A0A1S3C828_CUCME</name>
<dbReference type="InterPro" id="IPR013128">
    <property type="entry name" value="Peptidase_C1A"/>
</dbReference>
<dbReference type="Pfam" id="PF08246">
    <property type="entry name" value="Inhibitor_I29"/>
    <property type="match status" value="1"/>
</dbReference>
<comment type="similarity">
    <text evidence="1">Belongs to the peptidase C1 family.</text>
</comment>
<dbReference type="AlphaFoldDB" id="A0A1S3C828"/>
<dbReference type="InterPro" id="IPR025661">
    <property type="entry name" value="Pept_asp_AS"/>
</dbReference>
<dbReference type="InterPro" id="IPR000668">
    <property type="entry name" value="Peptidase_C1A_C"/>
</dbReference>
<evidence type="ECO:0000313" key="13">
    <source>
        <dbReference type="Proteomes" id="UP001652600"/>
    </source>
</evidence>
<dbReference type="InterPro" id="IPR013201">
    <property type="entry name" value="Prot_inhib_I29"/>
</dbReference>
<dbReference type="GO" id="GO:0006508">
    <property type="term" value="P:proteolysis"/>
    <property type="evidence" value="ECO:0007669"/>
    <property type="project" value="UniProtKB-KW"/>
</dbReference>
<dbReference type="eggNOG" id="KOG1543">
    <property type="taxonomic scope" value="Eukaryota"/>
</dbReference>
<organism evidence="13 14">
    <name type="scientific">Cucumis melo</name>
    <name type="common">Muskmelon</name>
    <dbReference type="NCBI Taxonomy" id="3656"/>
    <lineage>
        <taxon>Eukaryota</taxon>
        <taxon>Viridiplantae</taxon>
        <taxon>Streptophyta</taxon>
        <taxon>Embryophyta</taxon>
        <taxon>Tracheophyta</taxon>
        <taxon>Spermatophyta</taxon>
        <taxon>Magnoliopsida</taxon>
        <taxon>eudicotyledons</taxon>
        <taxon>Gunneridae</taxon>
        <taxon>Pentapetalae</taxon>
        <taxon>rosids</taxon>
        <taxon>fabids</taxon>
        <taxon>Cucurbitales</taxon>
        <taxon>Cucurbitaceae</taxon>
        <taxon>Benincaseae</taxon>
        <taxon>Cucumis</taxon>
    </lineage>
</organism>
<evidence type="ECO:0000256" key="2">
    <source>
        <dbReference type="ARBA" id="ARBA00022670"/>
    </source>
</evidence>
<dbReference type="GO" id="GO:0008234">
    <property type="term" value="F:cysteine-type peptidase activity"/>
    <property type="evidence" value="ECO:0007669"/>
    <property type="project" value="UniProtKB-KW"/>
</dbReference>
<reference evidence="12" key="1">
    <citation type="submission" date="2023-03" db="UniProtKB">
        <authorList>
            <consortium name="EnsemblPlants"/>
        </authorList>
    </citation>
    <scope>IDENTIFICATION</scope>
</reference>
<accession>A0A1S3C828</accession>
<dbReference type="PANTHER" id="PTHR12411">
    <property type="entry name" value="CYSTEINE PROTEASE FAMILY C1-RELATED"/>
    <property type="match status" value="1"/>
</dbReference>
<protein>
    <recommendedName>
        <fullName evidence="8">Vignain</fullName>
    </recommendedName>
</protein>
<evidence type="ECO:0000256" key="1">
    <source>
        <dbReference type="ARBA" id="ARBA00008455"/>
    </source>
</evidence>
<keyword evidence="6" id="KW-1015">Disulfide bond</keyword>
<evidence type="ECO:0000256" key="7">
    <source>
        <dbReference type="ARBA" id="ARBA00023180"/>
    </source>
</evidence>
<dbReference type="PROSITE" id="PS00139">
    <property type="entry name" value="THIOL_PROTEASE_CYS"/>
    <property type="match status" value="1"/>
</dbReference>
<evidence type="ECO:0000313" key="14">
    <source>
        <dbReference type="RefSeq" id="XP_008458487.1"/>
    </source>
</evidence>
<feature type="chain" id="PRO_5044565545" description="Vignain" evidence="9">
    <location>
        <begin position="30"/>
        <end position="346"/>
    </location>
</feature>
<dbReference type="SMART" id="SM00848">
    <property type="entry name" value="Inhibitor_I29"/>
    <property type="match status" value="1"/>
</dbReference>
<evidence type="ECO:0000259" key="11">
    <source>
        <dbReference type="SMART" id="SM00848"/>
    </source>
</evidence>
<dbReference type="SMART" id="SM00645">
    <property type="entry name" value="Pept_C1"/>
    <property type="match status" value="1"/>
</dbReference>
<keyword evidence="2" id="KW-0645">Protease</keyword>
<dbReference type="InParanoid" id="A0A1S3C828"/>
<dbReference type="OrthoDB" id="10253408at2759"/>
<dbReference type="KEGG" id="cmo:103497881"/>
<evidence type="ECO:0000256" key="3">
    <source>
        <dbReference type="ARBA" id="ARBA00022729"/>
    </source>
</evidence>
<dbReference type="SUPFAM" id="SSF54001">
    <property type="entry name" value="Cysteine proteinases"/>
    <property type="match status" value="1"/>
</dbReference>
<dbReference type="Gene3D" id="3.90.70.10">
    <property type="entry name" value="Cysteine proteinases"/>
    <property type="match status" value="1"/>
</dbReference>
<dbReference type="CDD" id="cd02248">
    <property type="entry name" value="Peptidase_C1A"/>
    <property type="match status" value="1"/>
</dbReference>
<evidence type="ECO:0000256" key="6">
    <source>
        <dbReference type="ARBA" id="ARBA00023157"/>
    </source>
</evidence>
<feature type="domain" description="Peptidase C1A papain C-terminal" evidence="10">
    <location>
        <begin position="129"/>
        <end position="344"/>
    </location>
</feature>
<dbReference type="GeneID" id="103497881"/>
<sequence length="346" mass="38925">MEAYKMIWSVSLISLILWVFWTPTRVSMAMDYPSGSSNSGELQDRYQKWMDKYGRQYKSREEWEQRFTIYQANVQYIDNFNSLNHSYTLAENNFTDLTNEEFMATYLGYETVSLPDTDTFFRYGNMVNLPTNVDWRKEGAVTPIKNQGQCGSCWAFSAVAAVEGINKIKAGKLMSLSEQELVDCDVTSGNQGCNGGYMYKAFEFIKKTGLTTELEYPYTATRSACDKQKEKYQSVSISGYEKVPVNDEKSLQAAVAKQPVSVAIDAGGNDFQFYSGGIFSGNCGKQLNHGVAIVGYGEDSNQAYWLVKNSWGTSWGESGYIRMMRDSTDKQGTCGIAMMASYPIKD</sequence>
<reference evidence="14" key="2">
    <citation type="submission" date="2025-04" db="UniProtKB">
        <authorList>
            <consortium name="RefSeq"/>
        </authorList>
    </citation>
    <scope>IDENTIFICATION</scope>
</reference>
<dbReference type="PROSITE" id="PS00640">
    <property type="entry name" value="THIOL_PROTEASE_ASN"/>
    <property type="match status" value="1"/>
</dbReference>
<proteinExistence type="inferred from homology"/>
<dbReference type="RefSeq" id="XP_008458487.1">
    <property type="nucleotide sequence ID" value="XM_008460265.2"/>
</dbReference>
<feature type="domain" description="Cathepsin propeptide inhibitor" evidence="11">
    <location>
        <begin position="46"/>
        <end position="102"/>
    </location>
</feature>
<keyword evidence="13" id="KW-1185">Reference proteome</keyword>
<evidence type="ECO:0000313" key="12">
    <source>
        <dbReference type="EnsemblPlants" id="MELO3C021359.2.1"/>
    </source>
</evidence>
<dbReference type="PROSITE" id="PS00639">
    <property type="entry name" value="THIOL_PROTEASE_HIS"/>
    <property type="match status" value="1"/>
</dbReference>
<dbReference type="InterPro" id="IPR025660">
    <property type="entry name" value="Pept_his_AS"/>
</dbReference>
<dbReference type="InterPro" id="IPR039417">
    <property type="entry name" value="Peptidase_C1A_papain-like"/>
</dbReference>
<evidence type="ECO:0000256" key="9">
    <source>
        <dbReference type="SAM" id="SignalP"/>
    </source>
</evidence>
<dbReference type="Pfam" id="PF00112">
    <property type="entry name" value="Peptidase_C1"/>
    <property type="match status" value="1"/>
</dbReference>
<dbReference type="InterPro" id="IPR000169">
    <property type="entry name" value="Pept_cys_AS"/>
</dbReference>
<dbReference type="Gramene" id="MELO3C021359.2.1">
    <property type="protein sequence ID" value="MELO3C021359.2.1"/>
    <property type="gene ID" value="MELO3C021359.2"/>
</dbReference>
<evidence type="ECO:0000256" key="5">
    <source>
        <dbReference type="ARBA" id="ARBA00022807"/>
    </source>
</evidence>
<dbReference type="Proteomes" id="UP001652600">
    <property type="component" value="Chromosome 11"/>
</dbReference>
<keyword evidence="4" id="KW-0378">Hydrolase</keyword>
<keyword evidence="3 9" id="KW-0732">Signal</keyword>
<evidence type="ECO:0000256" key="4">
    <source>
        <dbReference type="ARBA" id="ARBA00022801"/>
    </source>
</evidence>
<dbReference type="FunFam" id="3.90.70.10:FF:000023">
    <property type="entry name" value="Senescence-specific cysteine protease SAG39"/>
    <property type="match status" value="1"/>
</dbReference>
<keyword evidence="7" id="KW-0325">Glycoprotein</keyword>
<keyword evidence="5" id="KW-0788">Thiol protease</keyword>
<feature type="signal peptide" evidence="9">
    <location>
        <begin position="1"/>
        <end position="29"/>
    </location>
</feature>
<dbReference type="SMR" id="A0A1S3C828"/>
<dbReference type="EnsemblPlants" id="MELO3C021359.2.1">
    <property type="protein sequence ID" value="MELO3C021359.2.1"/>
    <property type="gene ID" value="MELO3C021359.2"/>
</dbReference>
<evidence type="ECO:0000256" key="8">
    <source>
        <dbReference type="ARBA" id="ARBA00069575"/>
    </source>
</evidence>
<dbReference type="InterPro" id="IPR038765">
    <property type="entry name" value="Papain-like_cys_pep_sf"/>
</dbReference>
<evidence type="ECO:0000259" key="10">
    <source>
        <dbReference type="SMART" id="SM00645"/>
    </source>
</evidence>
<gene>
    <name evidence="14" type="primary">LOC103497881</name>
    <name evidence="12" type="synonym">103497881</name>
</gene>